<sequence length="278" mass="31978">MATTSSNTMFATSSNQILIFDGELYEYWSAQMEPIFISQDLWDIVQEGYEDPQDEDEDSKKRAGKQTKEYKENAKQNVSALRIIQQAVSKSIYTRIYGIKKAKEAWDILREQFQGSEKTISIRRQSLWRQFDNLMMKETYTIKDFHSHVAETVNQIKATGDVMEERKVVGRILRSLSSKFEHIVVVIEETKDLANLSMSELMGSLVAHEQRMSRFTKPAMEKAFSSKVNMAESKYAKSEQGQRGGNSQGRGRSKYRGNNRHNYQQQKSGYTGLSCIIC</sequence>
<name>A0AAV2DX49_9ROSI</name>
<gene>
    <name evidence="2" type="ORF">LTRI10_LOCUS19721</name>
</gene>
<protein>
    <submittedName>
        <fullName evidence="2">Uncharacterized protein</fullName>
    </submittedName>
</protein>
<evidence type="ECO:0000313" key="2">
    <source>
        <dbReference type="EMBL" id="CAL1378118.1"/>
    </source>
</evidence>
<evidence type="ECO:0000313" key="3">
    <source>
        <dbReference type="Proteomes" id="UP001497516"/>
    </source>
</evidence>
<dbReference type="PANTHER" id="PTHR35317">
    <property type="entry name" value="OS04G0629600 PROTEIN"/>
    <property type="match status" value="1"/>
</dbReference>
<feature type="region of interest" description="Disordered" evidence="1">
    <location>
        <begin position="231"/>
        <end position="265"/>
    </location>
</feature>
<dbReference type="Pfam" id="PF14223">
    <property type="entry name" value="Retrotran_gag_2"/>
    <property type="match status" value="1"/>
</dbReference>
<reference evidence="2 3" key="1">
    <citation type="submission" date="2024-04" db="EMBL/GenBank/DDBJ databases">
        <authorList>
            <person name="Fracassetti M."/>
        </authorList>
    </citation>
    <scope>NUCLEOTIDE SEQUENCE [LARGE SCALE GENOMIC DNA]</scope>
</reference>
<feature type="region of interest" description="Disordered" evidence="1">
    <location>
        <begin position="49"/>
        <end position="71"/>
    </location>
</feature>
<keyword evidence="3" id="KW-1185">Reference proteome</keyword>
<dbReference type="EMBL" id="OZ034816">
    <property type="protein sequence ID" value="CAL1378118.1"/>
    <property type="molecule type" value="Genomic_DNA"/>
</dbReference>
<proteinExistence type="predicted"/>
<dbReference type="PANTHER" id="PTHR35317:SF36">
    <property type="match status" value="1"/>
</dbReference>
<feature type="compositionally biased region" description="Basic and acidic residues" evidence="1">
    <location>
        <begin position="58"/>
        <end position="71"/>
    </location>
</feature>
<evidence type="ECO:0000256" key="1">
    <source>
        <dbReference type="SAM" id="MobiDB-lite"/>
    </source>
</evidence>
<organism evidence="2 3">
    <name type="scientific">Linum trigynum</name>
    <dbReference type="NCBI Taxonomy" id="586398"/>
    <lineage>
        <taxon>Eukaryota</taxon>
        <taxon>Viridiplantae</taxon>
        <taxon>Streptophyta</taxon>
        <taxon>Embryophyta</taxon>
        <taxon>Tracheophyta</taxon>
        <taxon>Spermatophyta</taxon>
        <taxon>Magnoliopsida</taxon>
        <taxon>eudicotyledons</taxon>
        <taxon>Gunneridae</taxon>
        <taxon>Pentapetalae</taxon>
        <taxon>rosids</taxon>
        <taxon>fabids</taxon>
        <taxon>Malpighiales</taxon>
        <taxon>Linaceae</taxon>
        <taxon>Linum</taxon>
    </lineage>
</organism>
<dbReference type="Proteomes" id="UP001497516">
    <property type="component" value="Chromosome 3"/>
</dbReference>
<dbReference type="AlphaFoldDB" id="A0AAV2DX49"/>
<accession>A0AAV2DX49</accession>